<dbReference type="EMBL" id="JACMSC010000014">
    <property type="protein sequence ID" value="KAG6490407.1"/>
    <property type="molecule type" value="Genomic_DNA"/>
</dbReference>
<evidence type="ECO:0000313" key="4">
    <source>
        <dbReference type="Proteomes" id="UP000734854"/>
    </source>
</evidence>
<evidence type="ECO:0000256" key="2">
    <source>
        <dbReference type="ARBA" id="ARBA00004921"/>
    </source>
</evidence>
<dbReference type="InterPro" id="IPR050262">
    <property type="entry name" value="Ribose-5P_isomerase"/>
</dbReference>
<keyword evidence="4" id="KW-1185">Reference proteome</keyword>
<dbReference type="Proteomes" id="UP000734854">
    <property type="component" value="Unassembled WGS sequence"/>
</dbReference>
<dbReference type="SUPFAM" id="SSF100950">
    <property type="entry name" value="NagB/RpiA/CoA transferase-like"/>
    <property type="match status" value="1"/>
</dbReference>
<organism evidence="3 4">
    <name type="scientific">Zingiber officinale</name>
    <name type="common">Ginger</name>
    <name type="synonym">Amomum zingiber</name>
    <dbReference type="NCBI Taxonomy" id="94328"/>
    <lineage>
        <taxon>Eukaryota</taxon>
        <taxon>Viridiplantae</taxon>
        <taxon>Streptophyta</taxon>
        <taxon>Embryophyta</taxon>
        <taxon>Tracheophyta</taxon>
        <taxon>Spermatophyta</taxon>
        <taxon>Magnoliopsida</taxon>
        <taxon>Liliopsida</taxon>
        <taxon>Zingiberales</taxon>
        <taxon>Zingiberaceae</taxon>
        <taxon>Zingiber</taxon>
    </lineage>
</organism>
<dbReference type="PANTHER" id="PTHR43748">
    <property type="entry name" value="RIBOSE-5-PHOSPHATE ISOMERASE 3, CHLOROPLASTIC-RELATED"/>
    <property type="match status" value="1"/>
</dbReference>
<comment type="caution">
    <text evidence="3">The sequence shown here is derived from an EMBL/GenBank/DDBJ whole genome shotgun (WGS) entry which is preliminary data.</text>
</comment>
<gene>
    <name evidence="3" type="ORF">ZIOFF_051703</name>
</gene>
<name>A0A8J5FJ50_ZINOF</name>
<proteinExistence type="predicted"/>
<dbReference type="AlphaFoldDB" id="A0A8J5FJ50"/>
<comment type="pathway">
    <text evidence="2">Carbohydrate degradation.</text>
</comment>
<accession>A0A8J5FJ50</accession>
<comment type="catalytic activity">
    <reaction evidence="1">
        <text>aldehydo-D-ribose 5-phosphate = D-ribulose 5-phosphate</text>
        <dbReference type="Rhea" id="RHEA:14657"/>
        <dbReference type="ChEBI" id="CHEBI:58121"/>
        <dbReference type="ChEBI" id="CHEBI:58273"/>
        <dbReference type="EC" id="5.3.1.6"/>
    </reaction>
</comment>
<dbReference type="InterPro" id="IPR037171">
    <property type="entry name" value="NagB/RpiA_transferase-like"/>
</dbReference>
<dbReference type="GO" id="GO:0004751">
    <property type="term" value="F:ribose-5-phosphate isomerase activity"/>
    <property type="evidence" value="ECO:0007669"/>
    <property type="project" value="UniProtKB-EC"/>
</dbReference>
<protein>
    <submittedName>
        <fullName evidence="3">Uncharacterized protein</fullName>
    </submittedName>
</protein>
<evidence type="ECO:0000256" key="1">
    <source>
        <dbReference type="ARBA" id="ARBA00001713"/>
    </source>
</evidence>
<dbReference type="Gene3D" id="3.40.50.1360">
    <property type="match status" value="1"/>
</dbReference>
<dbReference type="PANTHER" id="PTHR43748:SF2">
    <property type="entry name" value="RIBOSE-5-PHOSPHATE ISOMERASE 2-RELATED"/>
    <property type="match status" value="1"/>
</dbReference>
<reference evidence="3 4" key="1">
    <citation type="submission" date="2020-08" db="EMBL/GenBank/DDBJ databases">
        <title>Plant Genome Project.</title>
        <authorList>
            <person name="Zhang R.-G."/>
        </authorList>
    </citation>
    <scope>NUCLEOTIDE SEQUENCE [LARGE SCALE GENOMIC DNA]</scope>
    <source>
        <tissue evidence="3">Rhizome</tissue>
    </source>
</reference>
<sequence length="140" mass="15492">MTTKVEHSKLGLTSRKLVDVAIKFKKGSILGSYQCHAEINPVSLLSALDNLKLVAAFHVLELVRYDMILDLGIVSTIAHALNYIDDLRDVVVIPTSEWSAISIPLSDLNSQLVIDMPIDDEDEVDLTLNLMKGCDAFLLR</sequence>
<evidence type="ECO:0000313" key="3">
    <source>
        <dbReference type="EMBL" id="KAG6490407.1"/>
    </source>
</evidence>